<dbReference type="CDD" id="cd02440">
    <property type="entry name" value="AdoMet_MTases"/>
    <property type="match status" value="1"/>
</dbReference>
<comment type="domain">
    <text evidence="10">The twin Cx2C motifs are involved in the recognition by the mitochondrial MIA40-ERV1 disulfide relay system. The formation of 2 disulfide bonds in the Cx2C motifs through dithiol/disulfide exchange reactions effectively traps the protein in the mitochondrial intermembrane space.</text>
</comment>
<dbReference type="Pfam" id="PF05093">
    <property type="entry name" value="CIAPIN1"/>
    <property type="match status" value="1"/>
</dbReference>
<feature type="binding site" evidence="10">
    <location>
        <position position="205"/>
    </location>
    <ligand>
        <name>[2Fe-2S] cluster</name>
        <dbReference type="ChEBI" id="CHEBI:190135"/>
    </ligand>
</feature>
<keyword evidence="5 10" id="KW-0001">2Fe-2S</keyword>
<comment type="domain">
    <text evidence="10">The C-terminal domain binds 2 Fe-S clusters but is otherwise mostly in an intrinsically disordered conformation.</text>
</comment>
<evidence type="ECO:0000256" key="8">
    <source>
        <dbReference type="ARBA" id="ARBA00023014"/>
    </source>
</evidence>
<evidence type="ECO:0000259" key="11">
    <source>
        <dbReference type="Pfam" id="PF05093"/>
    </source>
</evidence>
<feature type="region of interest" description="Fe-S binding site B" evidence="10">
    <location>
        <begin position="230"/>
        <end position="244"/>
    </location>
</feature>
<feature type="binding site" evidence="10">
    <location>
        <position position="241"/>
    </location>
    <ligand>
        <name>[4Fe-4S] cluster</name>
        <dbReference type="ChEBI" id="CHEBI:49883"/>
    </ligand>
</feature>
<comment type="cofactor">
    <cofactor evidence="1 10">
        <name>[4Fe-4S] cluster</name>
        <dbReference type="ChEBI" id="CHEBI:49883"/>
    </cofactor>
</comment>
<dbReference type="PANTHER" id="PTHR13273">
    <property type="entry name" value="ANAMORSIN"/>
    <property type="match status" value="1"/>
</dbReference>
<dbReference type="GO" id="GO:0005758">
    <property type="term" value="C:mitochondrial intermembrane space"/>
    <property type="evidence" value="ECO:0007669"/>
    <property type="project" value="UniProtKB-SubCell"/>
</dbReference>
<dbReference type="GO" id="GO:0051537">
    <property type="term" value="F:2 iron, 2 sulfur cluster binding"/>
    <property type="evidence" value="ECO:0007669"/>
    <property type="project" value="UniProtKB-UniRule"/>
</dbReference>
<name>A0A6J1SHI8_FRAOC</name>
<comment type="similarity">
    <text evidence="2 10">Belongs to the anamorsin family.</text>
</comment>
<keyword evidence="3 10" id="KW-0004">4Fe-4S</keyword>
<dbReference type="GeneID" id="113207905"/>
<feature type="binding site" evidence="10">
    <location>
        <position position="202"/>
    </location>
    <ligand>
        <name>[2Fe-2S] cluster</name>
        <dbReference type="ChEBI" id="CHEBI:190135"/>
    </ligand>
</feature>
<dbReference type="Gene3D" id="3.40.50.150">
    <property type="entry name" value="Vaccinia Virus protein VP39"/>
    <property type="match status" value="1"/>
</dbReference>
<evidence type="ECO:0000256" key="5">
    <source>
        <dbReference type="ARBA" id="ARBA00022714"/>
    </source>
</evidence>
<feature type="short sequence motif" description="Cx2C motif 1" evidence="10">
    <location>
        <begin position="230"/>
        <end position="233"/>
    </location>
</feature>
<dbReference type="PANTHER" id="PTHR13273:SF14">
    <property type="entry name" value="ANAMORSIN"/>
    <property type="match status" value="1"/>
</dbReference>
<feature type="binding site" evidence="10">
    <location>
        <position position="193"/>
    </location>
    <ligand>
        <name>[2Fe-2S] cluster</name>
        <dbReference type="ChEBI" id="CHEBI:190135"/>
    </ligand>
</feature>
<feature type="domain" description="Anamorsin C-terminal" evidence="11">
    <location>
        <begin position="223"/>
        <end position="260"/>
    </location>
</feature>
<dbReference type="GO" id="GO:0051539">
    <property type="term" value="F:4 iron, 4 sulfur cluster binding"/>
    <property type="evidence" value="ECO:0007669"/>
    <property type="project" value="UniProtKB-KW"/>
</dbReference>
<organism evidence="13 14">
    <name type="scientific">Frankliniella occidentalis</name>
    <name type="common">Western flower thrips</name>
    <name type="synonym">Euthrips occidentalis</name>
    <dbReference type="NCBI Taxonomy" id="133901"/>
    <lineage>
        <taxon>Eukaryota</taxon>
        <taxon>Metazoa</taxon>
        <taxon>Ecdysozoa</taxon>
        <taxon>Arthropoda</taxon>
        <taxon>Hexapoda</taxon>
        <taxon>Insecta</taxon>
        <taxon>Pterygota</taxon>
        <taxon>Neoptera</taxon>
        <taxon>Paraneoptera</taxon>
        <taxon>Thysanoptera</taxon>
        <taxon>Terebrantia</taxon>
        <taxon>Thripoidea</taxon>
        <taxon>Thripidae</taxon>
        <taxon>Frankliniella</taxon>
    </lineage>
</organism>
<evidence type="ECO:0000256" key="2">
    <source>
        <dbReference type="ARBA" id="ARBA00008169"/>
    </source>
</evidence>
<keyword evidence="4 10" id="KW-0963">Cytoplasm</keyword>
<feature type="binding site" evidence="10">
    <location>
        <position position="233"/>
    </location>
    <ligand>
        <name>[4Fe-4S] cluster</name>
        <dbReference type="ChEBI" id="CHEBI:49883"/>
    </ligand>
</feature>
<evidence type="ECO:0000256" key="9">
    <source>
        <dbReference type="ARBA" id="ARBA00023128"/>
    </source>
</evidence>
<keyword evidence="8 10" id="KW-0411">Iron-sulfur</keyword>
<dbReference type="OrthoDB" id="311633at2759"/>
<evidence type="ECO:0000256" key="7">
    <source>
        <dbReference type="ARBA" id="ARBA00023004"/>
    </source>
</evidence>
<comment type="domain">
    <text evidence="10">The N-terminal domain has structural similarity with S-adenosyl-L-methionine-dependent methyltransferases, but does not bind S-adenosyl-L-methionine. It is required for correct assembly of the 2 Fe-S clusters.</text>
</comment>
<dbReference type="CTD" id="57019"/>
<evidence type="ECO:0000256" key="1">
    <source>
        <dbReference type="ARBA" id="ARBA00001966"/>
    </source>
</evidence>
<comment type="caution">
    <text evidence="10">Lacks conserved residue(s) required for the propagation of feature annotation.</text>
</comment>
<comment type="subcellular location">
    <subcellularLocation>
        <location evidence="10">Cytoplasm</location>
    </subcellularLocation>
    <subcellularLocation>
        <location evidence="10">Mitochondrion intermembrane space</location>
    </subcellularLocation>
</comment>
<evidence type="ECO:0000256" key="10">
    <source>
        <dbReference type="HAMAP-Rule" id="MF_03115"/>
    </source>
</evidence>
<keyword evidence="7 10" id="KW-0408">Iron</keyword>
<feature type="short sequence motif" description="Cx2C motif 2" evidence="10">
    <location>
        <begin position="241"/>
        <end position="244"/>
    </location>
</feature>
<accession>A0A6J1SHI8</accession>
<dbReference type="RefSeq" id="XP_026280452.1">
    <property type="nucleotide sequence ID" value="XM_026424667.1"/>
</dbReference>
<evidence type="ECO:0000313" key="14">
    <source>
        <dbReference type="RefSeq" id="XP_026280452.1"/>
    </source>
</evidence>
<feature type="binding site" evidence="10">
    <location>
        <position position="230"/>
    </location>
    <ligand>
        <name>[4Fe-4S] cluster</name>
        <dbReference type="ChEBI" id="CHEBI:49883"/>
    </ligand>
</feature>
<dbReference type="InterPro" id="IPR049011">
    <property type="entry name" value="Anamorsin_N_metazoan"/>
</dbReference>
<comment type="function">
    <text evidence="10">Component of the cytosolic iron-sulfur (Fe-S) protein assembly (CIA) machinery. Required for the maturation of extramitochondrial Fe-S proteins. Part of an electron transfer chain functioning in an early step of cytosolic Fe-S biogenesis, facilitating the de novo assembly of a [4Fe-4S] cluster on the cytosolic Fe-S scaffold complex. Electrons are transferred from NADPH via a FAD- and FMN-containing diflavin oxidoreductase. Together with the diflavin oxidoreductase, also required for the assembly of the diferric tyrosyl radical cofactor of ribonucleotide reductase (RNR), probably by providing electrons for reduction during radical cofactor maturation in the catalytic small subunit.</text>
</comment>
<comment type="subunit">
    <text evidence="10">Monomer.</text>
</comment>
<comment type="cofactor">
    <cofactor evidence="10">
        <name>[2Fe-2S] cluster</name>
        <dbReference type="ChEBI" id="CHEBI:190135"/>
    </cofactor>
</comment>
<dbReference type="SUPFAM" id="SSF53335">
    <property type="entry name" value="S-adenosyl-L-methionine-dependent methyltransferases"/>
    <property type="match status" value="1"/>
</dbReference>
<gene>
    <name evidence="14" type="primary">LOC113207905</name>
</gene>
<feature type="binding site" evidence="10">
    <location>
        <position position="207"/>
    </location>
    <ligand>
        <name>[2Fe-2S] cluster</name>
        <dbReference type="ChEBI" id="CHEBI:190135"/>
    </ligand>
</feature>
<dbReference type="Pfam" id="PF20922">
    <property type="entry name" value="Anamorsin_N"/>
    <property type="match status" value="1"/>
</dbReference>
<evidence type="ECO:0000256" key="6">
    <source>
        <dbReference type="ARBA" id="ARBA00022723"/>
    </source>
</evidence>
<keyword evidence="6 10" id="KW-0479">Metal-binding</keyword>
<reference evidence="14" key="1">
    <citation type="submission" date="2025-08" db="UniProtKB">
        <authorList>
            <consortium name="RefSeq"/>
        </authorList>
    </citation>
    <scope>IDENTIFICATION</scope>
    <source>
        <tissue evidence="14">Whole organism</tissue>
    </source>
</reference>
<keyword evidence="9 10" id="KW-0496">Mitochondrion</keyword>
<dbReference type="InterPro" id="IPR007785">
    <property type="entry name" value="Anamorsin"/>
</dbReference>
<feature type="domain" description="Anamorsin N-terminal" evidence="12">
    <location>
        <begin position="7"/>
        <end position="145"/>
    </location>
</feature>
<dbReference type="GO" id="GO:0046872">
    <property type="term" value="F:metal ion binding"/>
    <property type="evidence" value="ECO:0007669"/>
    <property type="project" value="UniProtKB-KW"/>
</dbReference>
<dbReference type="KEGG" id="foc:113207905"/>
<evidence type="ECO:0000259" key="12">
    <source>
        <dbReference type="Pfam" id="PF20922"/>
    </source>
</evidence>
<evidence type="ECO:0000313" key="13">
    <source>
        <dbReference type="Proteomes" id="UP000504606"/>
    </source>
</evidence>
<dbReference type="HAMAP" id="MF_03115">
    <property type="entry name" value="Anamorsin"/>
    <property type="match status" value="1"/>
</dbReference>
<evidence type="ECO:0000256" key="4">
    <source>
        <dbReference type="ARBA" id="ARBA00022490"/>
    </source>
</evidence>
<proteinExistence type="inferred from homology"/>
<evidence type="ECO:0000256" key="3">
    <source>
        <dbReference type="ARBA" id="ARBA00022485"/>
    </source>
</evidence>
<keyword evidence="13" id="KW-1185">Reference proteome</keyword>
<dbReference type="InterPro" id="IPR046408">
    <property type="entry name" value="CIAPIN1"/>
</dbReference>
<dbReference type="InterPro" id="IPR029063">
    <property type="entry name" value="SAM-dependent_MTases_sf"/>
</dbReference>
<dbReference type="AlphaFoldDB" id="A0A6J1SHI8"/>
<dbReference type="Proteomes" id="UP000504606">
    <property type="component" value="Unplaced"/>
</dbReference>
<feature type="binding site" evidence="10">
    <location>
        <position position="244"/>
    </location>
    <ligand>
        <name>[4Fe-4S] cluster</name>
        <dbReference type="ChEBI" id="CHEBI:49883"/>
    </ligand>
</feature>
<protein>
    <recommendedName>
        <fullName evidence="10">Anamorsin homolog</fullName>
    </recommendedName>
    <alternativeName>
        <fullName evidence="10">Fe-S cluster assembly protein DRE2 homolog</fullName>
    </alternativeName>
</protein>
<dbReference type="GO" id="GO:0016226">
    <property type="term" value="P:iron-sulfur cluster assembly"/>
    <property type="evidence" value="ECO:0007669"/>
    <property type="project" value="UniProtKB-UniRule"/>
</dbReference>
<dbReference type="GO" id="GO:0009055">
    <property type="term" value="F:electron transfer activity"/>
    <property type="evidence" value="ECO:0007669"/>
    <property type="project" value="UniProtKB-UniRule"/>
</dbReference>
<sequence>MEFISAGHKVLILWGSSAPGERLQTVFDDAKKIAGDSGLVAVENVERLEQGSHPQSHFDIVLSGFAQPTGLVHTDDTLSEVLRILKPNGLLVVREATTTPDKLSSSLKISGFTSLSEQSEVPNTEGEVKVTQIKCQKPNFEVGSSAALSLPKAADNVAAVWKLDDVDDDLIDSDQLLNEEDLKKPDAASLKVCGTTGVRKACKNCSCGLADELAAEGGKKEETSTKTSSCGSCYLGDAFRCASCPYLGMPAFKPGEKVQLSNV</sequence>